<evidence type="ECO:0000259" key="6">
    <source>
        <dbReference type="PROSITE" id="PS51192"/>
    </source>
</evidence>
<dbReference type="SMART" id="SM00487">
    <property type="entry name" value="DEXDc"/>
    <property type="match status" value="1"/>
</dbReference>
<dbReference type="InterPro" id="IPR001650">
    <property type="entry name" value="Helicase_C-like"/>
</dbReference>
<dbReference type="STRING" id="1548208.AXK12_02055"/>
<dbReference type="InterPro" id="IPR027417">
    <property type="entry name" value="P-loop_NTPase"/>
</dbReference>
<sequence length="1406" mass="156795">MPSRNPDKTHPHAPAFRLDFPPELPISARAEEIVEAIQRHPVLILAGETGSGKTTQLPKLCLAAGRGTLGRIACTQPRRVAALSVSRRVAEELRVPWGREVGCKIRFNDQTSAATLIKFLTDGMLLAEVQGDPFLGEYDTVIIDEAHERSLNIDFLIGHLRNLRARRPELKIILTSATIDTALFSAAFDDAPVISVSGRTYPVEVIYSPLDGLGSDYAEGDENEDRSDLASIQSARAEALHYIDGAVEAVARILAESHSGDILVFMPSERDIRETCDLLGGVQNRHRCELVPLFGRLSASEQQRVFAPSQARKIVVATNIAETSLTLPGIRFVVDTGLARLSRYSPQTRTRRLPIEPISQSSADQRKGRSGRVAEGLCIRLYSEKDFLERPRFTQPEIQRANLADVILRMLASGLGDIESFPFINRPSTQAIRSGYSLLEELGAIELGSARTLTRVGRELARLPVDPTIGRMILQARREKALREVLVIAAALSIQDPRERPLDKQAQADSAHRRFLHPDSDFLTLLNIWDAYHDEFERLSQSRLRKFCREHFLSYPRMREWRDIHSQLCEAIGDGRKGASPLSSAFSGLEVQDAKTTAWGTAPYRAIHRAILAGLLGNIAEWQEKDRVYKAQRDRRLAIFPGSVLFQRDARKAKGQSPDGRPPSARQKKGANPPWMMAGEIVETSRLYARTCARLDPQWAVELGKHLIKLSHSEPFWDEAKGRVMVKQRARLHGLELEVRAVSYGRIDPRSATEIFIREGLVNDTITWPFDFLAHNRAIRDEVESLFTRTRDSRVLNLDEALYRFYAAQLFTDADGGPHYTSSVAELVDLTRERAAAYPDFLKLRVGDLYDPEADEAAAHALSFPEKLPLQNTALPLNYAYRPGQADDGVTLDLSPREVTSLNEASLDWAVPGHLFEKVEFYLRALPKELRRALVPLAETAKSLSAQLASRDRLTGRRETLTAALAAQLNERFGLHLKPEIWTGRALPEHLRVRVRVTDETGRELCASRELAEIRAKLALAQTEATSTASKAASQAWRAARARWEKLDQAEWAFGEAIPSEVKIGEDAGLPLMAYPGLATRVGQVSAEPSPPWATGVSLKLFKTREEALAETRAGVSALLELGLRHDLGWLARDLRDFRKLGPLVSTLAPLAALEEDAAQMLRRWACDSARCPWRDAGVKSGSASELRAGDFSAALAKAKADLRGIVPKLCDLLGEVLALRQELLVHPTPYTGLGEELTRLLPPDFIRCVSWPQLQHFPRYLRARRLRAERWRQNPKKDADRARQLAPYERALHEFESEARDKPAYRELAALGKLRWLVEEFRVSLFAQELGTAEPVSEKKLDAVIFALRSEDSPQRELSSRGPALRSSSLPAPATSVSKQPIAQASAPLKQPLKSLAALEKLFRR</sequence>
<dbReference type="Pfam" id="PF00271">
    <property type="entry name" value="Helicase_C"/>
    <property type="match status" value="1"/>
</dbReference>
<dbReference type="Pfam" id="PF11898">
    <property type="entry name" value="DUF3418"/>
    <property type="match status" value="1"/>
</dbReference>
<evidence type="ECO:0000313" key="8">
    <source>
        <dbReference type="EMBL" id="KXU37404.1"/>
    </source>
</evidence>
<feature type="domain" description="Helicase ATP-binding" evidence="6">
    <location>
        <begin position="34"/>
        <end position="197"/>
    </location>
</feature>
<dbReference type="SUPFAM" id="SSF52540">
    <property type="entry name" value="P-loop containing nucleoside triphosphate hydrolases"/>
    <property type="match status" value="1"/>
</dbReference>
<dbReference type="PROSITE" id="PS51194">
    <property type="entry name" value="HELICASE_CTER"/>
    <property type="match status" value="1"/>
</dbReference>
<dbReference type="InterPro" id="IPR011545">
    <property type="entry name" value="DEAD/DEAH_box_helicase_dom"/>
</dbReference>
<dbReference type="GO" id="GO:0003723">
    <property type="term" value="F:RNA binding"/>
    <property type="evidence" value="ECO:0007669"/>
    <property type="project" value="TreeGrafter"/>
</dbReference>
<evidence type="ECO:0000256" key="2">
    <source>
        <dbReference type="ARBA" id="ARBA00022801"/>
    </source>
</evidence>
<dbReference type="PANTHER" id="PTHR18934">
    <property type="entry name" value="ATP-DEPENDENT RNA HELICASE"/>
    <property type="match status" value="1"/>
</dbReference>
<feature type="compositionally biased region" description="Polar residues" evidence="5">
    <location>
        <begin position="1367"/>
        <end position="1384"/>
    </location>
</feature>
<dbReference type="Pfam" id="PF07717">
    <property type="entry name" value="OB_NTP_bind"/>
    <property type="match status" value="1"/>
</dbReference>
<dbReference type="Gene3D" id="3.40.50.300">
    <property type="entry name" value="P-loop containing nucleotide triphosphate hydrolases"/>
    <property type="match status" value="2"/>
</dbReference>
<dbReference type="InterPro" id="IPR014001">
    <property type="entry name" value="Helicase_ATP-bd"/>
</dbReference>
<evidence type="ECO:0000256" key="3">
    <source>
        <dbReference type="ARBA" id="ARBA00022806"/>
    </source>
</evidence>
<keyword evidence="4" id="KW-0067">ATP-binding</keyword>
<dbReference type="Pfam" id="PF00270">
    <property type="entry name" value="DEAD"/>
    <property type="match status" value="1"/>
</dbReference>
<keyword evidence="1" id="KW-0547">Nucleotide-binding</keyword>
<evidence type="ECO:0000256" key="4">
    <source>
        <dbReference type="ARBA" id="ARBA00022840"/>
    </source>
</evidence>
<dbReference type="OrthoDB" id="9808833at2"/>
<evidence type="ECO:0000313" key="9">
    <source>
        <dbReference type="Proteomes" id="UP000071392"/>
    </source>
</evidence>
<dbReference type="SMART" id="SM00382">
    <property type="entry name" value="AAA"/>
    <property type="match status" value="1"/>
</dbReference>
<comment type="caution">
    <text evidence="8">The sequence shown here is derived from an EMBL/GenBank/DDBJ whole genome shotgun (WGS) entry which is preliminary data.</text>
</comment>
<dbReference type="InterPro" id="IPR003593">
    <property type="entry name" value="AAA+_ATPase"/>
</dbReference>
<dbReference type="GO" id="GO:0005524">
    <property type="term" value="F:ATP binding"/>
    <property type="evidence" value="ECO:0007669"/>
    <property type="project" value="UniProtKB-KW"/>
</dbReference>
<dbReference type="PROSITE" id="PS51192">
    <property type="entry name" value="HELICASE_ATP_BIND_1"/>
    <property type="match status" value="1"/>
</dbReference>
<evidence type="ECO:0000259" key="7">
    <source>
        <dbReference type="PROSITE" id="PS51194"/>
    </source>
</evidence>
<dbReference type="RefSeq" id="WP_068710990.1">
    <property type="nucleotide sequence ID" value="NZ_LSZP01000009.1"/>
</dbReference>
<feature type="region of interest" description="Disordered" evidence="5">
    <location>
        <begin position="350"/>
        <end position="369"/>
    </location>
</feature>
<dbReference type="EMBL" id="LSZP01000009">
    <property type="protein sequence ID" value="KXU37404.1"/>
    <property type="molecule type" value="Genomic_DNA"/>
</dbReference>
<feature type="region of interest" description="Disordered" evidence="5">
    <location>
        <begin position="1356"/>
        <end position="1387"/>
    </location>
</feature>
<dbReference type="SMART" id="SM00847">
    <property type="entry name" value="HA2"/>
    <property type="match status" value="1"/>
</dbReference>
<dbReference type="Pfam" id="PF21010">
    <property type="entry name" value="HA2_C"/>
    <property type="match status" value="1"/>
</dbReference>
<feature type="domain" description="Helicase C-terminal" evidence="7">
    <location>
        <begin position="246"/>
        <end position="414"/>
    </location>
</feature>
<dbReference type="SMART" id="SM00490">
    <property type="entry name" value="HELICc"/>
    <property type="match status" value="1"/>
</dbReference>
<dbReference type="PANTHER" id="PTHR18934:SF99">
    <property type="entry name" value="ATP-DEPENDENT RNA HELICASE DHX37-RELATED"/>
    <property type="match status" value="1"/>
</dbReference>
<dbReference type="GO" id="GO:0003724">
    <property type="term" value="F:RNA helicase activity"/>
    <property type="evidence" value="ECO:0007669"/>
    <property type="project" value="InterPro"/>
</dbReference>
<gene>
    <name evidence="8" type="ORF">AXK12_02055</name>
</gene>
<name>A0A139SSB3_9BACT</name>
<reference evidence="8 9" key="1">
    <citation type="submission" date="2016-02" db="EMBL/GenBank/DDBJ databases">
        <authorList>
            <person name="Wen L."/>
            <person name="He K."/>
            <person name="Yang H."/>
        </authorList>
    </citation>
    <scope>NUCLEOTIDE SEQUENCE [LARGE SCALE GENOMIC DNA]</scope>
    <source>
        <strain evidence="8 9">CV41</strain>
    </source>
</reference>
<evidence type="ECO:0000256" key="1">
    <source>
        <dbReference type="ARBA" id="ARBA00022741"/>
    </source>
</evidence>
<feature type="region of interest" description="Disordered" evidence="5">
    <location>
        <begin position="650"/>
        <end position="673"/>
    </location>
</feature>
<protein>
    <submittedName>
        <fullName evidence="8">ATP-dependent RNA helicase HrpA</fullName>
    </submittedName>
</protein>
<dbReference type="FunFam" id="1.20.120.1080:FF:000005">
    <property type="entry name" value="ATP-dependent helicase HrpA"/>
    <property type="match status" value="1"/>
</dbReference>
<dbReference type="CDD" id="cd18791">
    <property type="entry name" value="SF2_C_RHA"/>
    <property type="match status" value="1"/>
</dbReference>
<accession>A0A139SSB3</accession>
<dbReference type="InterPro" id="IPR007502">
    <property type="entry name" value="Helicase-assoc_dom"/>
</dbReference>
<dbReference type="InterPro" id="IPR024590">
    <property type="entry name" value="HrpA_C"/>
</dbReference>
<dbReference type="InterPro" id="IPR010222">
    <property type="entry name" value="RNA_helicase_HrpA"/>
</dbReference>
<evidence type="ECO:0000256" key="5">
    <source>
        <dbReference type="SAM" id="MobiDB-lite"/>
    </source>
</evidence>
<keyword evidence="2" id="KW-0378">Hydrolase</keyword>
<keyword evidence="3 8" id="KW-0347">Helicase</keyword>
<dbReference type="Gene3D" id="1.20.120.1080">
    <property type="match status" value="1"/>
</dbReference>
<keyword evidence="9" id="KW-1185">Reference proteome</keyword>
<organism evidence="8 9">
    <name type="scientific">Cephaloticoccus capnophilus</name>
    <dbReference type="NCBI Taxonomy" id="1548208"/>
    <lineage>
        <taxon>Bacteria</taxon>
        <taxon>Pseudomonadati</taxon>
        <taxon>Verrucomicrobiota</taxon>
        <taxon>Opitutia</taxon>
        <taxon>Opitutales</taxon>
        <taxon>Opitutaceae</taxon>
        <taxon>Cephaloticoccus</taxon>
    </lineage>
</organism>
<proteinExistence type="predicted"/>
<dbReference type="InterPro" id="IPR011709">
    <property type="entry name" value="DEAD-box_helicase_OB_fold"/>
</dbReference>
<dbReference type="Proteomes" id="UP000071392">
    <property type="component" value="Unassembled WGS sequence"/>
</dbReference>
<dbReference type="NCBIfam" id="TIGR01967">
    <property type="entry name" value="DEAH_box_HrpA"/>
    <property type="match status" value="1"/>
</dbReference>
<dbReference type="GO" id="GO:0016787">
    <property type="term" value="F:hydrolase activity"/>
    <property type="evidence" value="ECO:0007669"/>
    <property type="project" value="UniProtKB-KW"/>
</dbReference>